<dbReference type="PANTHER" id="PTHR42760">
    <property type="entry name" value="SHORT-CHAIN DEHYDROGENASES/REDUCTASES FAMILY MEMBER"/>
    <property type="match status" value="1"/>
</dbReference>
<dbReference type="NCBIfam" id="NF009466">
    <property type="entry name" value="PRK12826.1-2"/>
    <property type="match status" value="1"/>
</dbReference>
<comment type="caution">
    <text evidence="3">The sequence shown here is derived from an EMBL/GenBank/DDBJ whole genome shotgun (WGS) entry which is preliminary data.</text>
</comment>
<proteinExistence type="inferred from homology"/>
<reference evidence="3 4" key="1">
    <citation type="journal article" date="2019" name="Int. J. Syst. Evol. Microbiol.">
        <title>The Global Catalogue of Microorganisms (GCM) 10K type strain sequencing project: providing services to taxonomists for standard genome sequencing and annotation.</title>
        <authorList>
            <consortium name="The Broad Institute Genomics Platform"/>
            <consortium name="The Broad Institute Genome Sequencing Center for Infectious Disease"/>
            <person name="Wu L."/>
            <person name="Ma J."/>
        </authorList>
    </citation>
    <scope>NUCLEOTIDE SEQUENCE [LARGE SCALE GENOMIC DNA]</scope>
    <source>
        <strain evidence="3 4">JCM 14718</strain>
    </source>
</reference>
<evidence type="ECO:0000313" key="4">
    <source>
        <dbReference type="Proteomes" id="UP001500618"/>
    </source>
</evidence>
<dbReference type="InterPro" id="IPR002347">
    <property type="entry name" value="SDR_fam"/>
</dbReference>
<dbReference type="SUPFAM" id="SSF51735">
    <property type="entry name" value="NAD(P)-binding Rossmann-fold domains"/>
    <property type="match status" value="1"/>
</dbReference>
<dbReference type="InterPro" id="IPR036291">
    <property type="entry name" value="NAD(P)-bd_dom_sf"/>
</dbReference>
<feature type="domain" description="Ketoreductase" evidence="2">
    <location>
        <begin position="8"/>
        <end position="186"/>
    </location>
</feature>
<dbReference type="Gene3D" id="3.40.50.720">
    <property type="entry name" value="NAD(P)-binding Rossmann-like Domain"/>
    <property type="match status" value="1"/>
</dbReference>
<dbReference type="Proteomes" id="UP001500618">
    <property type="component" value="Unassembled WGS sequence"/>
</dbReference>
<dbReference type="InterPro" id="IPR020904">
    <property type="entry name" value="Sc_DH/Rdtase_CS"/>
</dbReference>
<evidence type="ECO:0000259" key="2">
    <source>
        <dbReference type="SMART" id="SM00822"/>
    </source>
</evidence>
<dbReference type="Pfam" id="PF13561">
    <property type="entry name" value="adh_short_C2"/>
    <property type="match status" value="1"/>
</dbReference>
<evidence type="ECO:0000313" key="3">
    <source>
        <dbReference type="EMBL" id="GAA1700715.1"/>
    </source>
</evidence>
<dbReference type="InterPro" id="IPR057326">
    <property type="entry name" value="KR_dom"/>
</dbReference>
<organism evidence="3 4">
    <name type="scientific">Fodinicola feengrottensis</name>
    <dbReference type="NCBI Taxonomy" id="435914"/>
    <lineage>
        <taxon>Bacteria</taxon>
        <taxon>Bacillati</taxon>
        <taxon>Actinomycetota</taxon>
        <taxon>Actinomycetes</taxon>
        <taxon>Mycobacteriales</taxon>
        <taxon>Fodinicola</taxon>
    </lineage>
</organism>
<protein>
    <submittedName>
        <fullName evidence="3">SDR family NAD(P)-dependent oxidoreductase</fullName>
    </submittedName>
</protein>
<dbReference type="EMBL" id="BAAANY010000023">
    <property type="protein sequence ID" value="GAA1700715.1"/>
    <property type="molecule type" value="Genomic_DNA"/>
</dbReference>
<keyword evidence="4" id="KW-1185">Reference proteome</keyword>
<evidence type="ECO:0000256" key="1">
    <source>
        <dbReference type="ARBA" id="ARBA00006484"/>
    </source>
</evidence>
<comment type="similarity">
    <text evidence="1">Belongs to the short-chain dehydrogenases/reductases (SDR) family.</text>
</comment>
<dbReference type="PRINTS" id="PR00080">
    <property type="entry name" value="SDRFAMILY"/>
</dbReference>
<name>A0ABN2I9V6_9ACTN</name>
<gene>
    <name evidence="3" type="ORF">GCM10009765_57740</name>
</gene>
<dbReference type="PROSITE" id="PS00061">
    <property type="entry name" value="ADH_SHORT"/>
    <property type="match status" value="1"/>
</dbReference>
<dbReference type="RefSeq" id="WP_344313482.1">
    <property type="nucleotide sequence ID" value="NZ_BAAANY010000023.1"/>
</dbReference>
<dbReference type="SMART" id="SM00822">
    <property type="entry name" value="PKS_KR"/>
    <property type="match status" value="1"/>
</dbReference>
<dbReference type="PANTHER" id="PTHR42760:SF40">
    <property type="entry name" value="3-OXOACYL-[ACYL-CARRIER-PROTEIN] REDUCTASE, CHLOROPLASTIC"/>
    <property type="match status" value="1"/>
</dbReference>
<accession>A0ABN2I9V6</accession>
<dbReference type="PRINTS" id="PR00081">
    <property type="entry name" value="GDHRDH"/>
</dbReference>
<sequence>MEIDLTGKKILLTGGTRGIGRGIALSLAQAGANLITCYRNESDSVESLIRELKDTPGEHHVIRADISQPDQVQRLVDEAGTRFGALDVIVNNAGAISHIPFEKLSLDDWRLVLDTNLTASFLVIQRALPLLGESASVINIGSKVALVGVPMRAHYTAAKAGLIGLTRSLAKELGPRGVRVNVIAPGIIEAADLAERTTPQEYEQMQQRLAHYKKMAALGRLGTPDEIAGVVLFLASDLSRYVTGETINVDGGM</sequence>